<dbReference type="Gene3D" id="3.90.550.10">
    <property type="entry name" value="Spore Coat Polysaccharide Biosynthesis Protein SpsA, Chain A"/>
    <property type="match status" value="1"/>
</dbReference>
<evidence type="ECO:0000313" key="6">
    <source>
        <dbReference type="EMBL" id="KGX90994.1"/>
    </source>
</evidence>
<keyword evidence="4" id="KW-0472">Membrane</keyword>
<comment type="caution">
    <text evidence="6">The sequence shown here is derived from an EMBL/GenBank/DDBJ whole genome shotgun (WGS) entry which is preliminary data.</text>
</comment>
<keyword evidence="2" id="KW-0328">Glycosyltransferase</keyword>
<organism evidence="6 7">
    <name type="scientific">Pontibacillus marinus BH030004 = DSM 16465</name>
    <dbReference type="NCBI Taxonomy" id="1385511"/>
    <lineage>
        <taxon>Bacteria</taxon>
        <taxon>Bacillati</taxon>
        <taxon>Bacillota</taxon>
        <taxon>Bacilli</taxon>
        <taxon>Bacillales</taxon>
        <taxon>Bacillaceae</taxon>
        <taxon>Pontibacillus</taxon>
    </lineage>
</organism>
<sequence>MQYIFWSIVFIFLWMYILYPLFLIGLSKIKKNRQVKEDIIENDNDLPRVSMIICAHNEEKVIEDKIRNLLKSDYPKDKLEIIIASDNSTDNTNEIVKRYSNKGIILYEAQERKGRANVQNEAFKTSKGDIIAFSDANSMWDEKALRILVSNFKNKSVAYVTGKLVYVNDVENVTSYSESLYWKFDLLLRKLESKIHSITAGNGAIYAVKREYFREIDILYSHDFEFPNLMVSLGKRSIFDERAKVFEKAGENTNDEFNRKVRMFSRAWHKIINHFNIFSPFKMGLTYSLFMISHRLFRYASGLLHFILLVMNIFLAKQNIYLMLLVPHLFIYLLAIVGHVTNSKRKIVYIPYYYFVFQYATFLGFFKAITGNVKPFWQKAESTR</sequence>
<feature type="domain" description="Glycosyltransferase 2-like" evidence="5">
    <location>
        <begin position="50"/>
        <end position="202"/>
    </location>
</feature>
<feature type="transmembrane region" description="Helical" evidence="4">
    <location>
        <begin position="6"/>
        <end position="26"/>
    </location>
</feature>
<dbReference type="RefSeq" id="WP_027447770.1">
    <property type="nucleotide sequence ID" value="NZ_KE384330.1"/>
</dbReference>
<dbReference type="eggNOG" id="COG1215">
    <property type="taxonomic scope" value="Bacteria"/>
</dbReference>
<proteinExistence type="inferred from homology"/>
<dbReference type="PANTHER" id="PTHR43630:SF1">
    <property type="entry name" value="POLY-BETA-1,6-N-ACETYL-D-GLUCOSAMINE SYNTHASE"/>
    <property type="match status" value="1"/>
</dbReference>
<feature type="transmembrane region" description="Helical" evidence="4">
    <location>
        <begin position="296"/>
        <end position="314"/>
    </location>
</feature>
<keyword evidence="7" id="KW-1185">Reference proteome</keyword>
<dbReference type="PANTHER" id="PTHR43630">
    <property type="entry name" value="POLY-BETA-1,6-N-ACETYL-D-GLUCOSAMINE SYNTHASE"/>
    <property type="match status" value="1"/>
</dbReference>
<accession>A0A0A5GGA4</accession>
<evidence type="ECO:0000256" key="4">
    <source>
        <dbReference type="SAM" id="Phobius"/>
    </source>
</evidence>
<evidence type="ECO:0000313" key="7">
    <source>
        <dbReference type="Proteomes" id="UP000030403"/>
    </source>
</evidence>
<dbReference type="CDD" id="cd06439">
    <property type="entry name" value="CESA_like_1"/>
    <property type="match status" value="1"/>
</dbReference>
<comment type="similarity">
    <text evidence="1">Belongs to the glycosyltransferase 2 family.</text>
</comment>
<dbReference type="SUPFAM" id="SSF53448">
    <property type="entry name" value="Nucleotide-diphospho-sugar transferases"/>
    <property type="match status" value="1"/>
</dbReference>
<dbReference type="AlphaFoldDB" id="A0A0A5GGA4"/>
<feature type="transmembrane region" description="Helical" evidence="4">
    <location>
        <begin position="320"/>
        <end position="340"/>
    </location>
</feature>
<evidence type="ECO:0000259" key="5">
    <source>
        <dbReference type="Pfam" id="PF00535"/>
    </source>
</evidence>
<gene>
    <name evidence="6" type="ORF">N783_13500</name>
</gene>
<dbReference type="InterPro" id="IPR029044">
    <property type="entry name" value="Nucleotide-diphossugar_trans"/>
</dbReference>
<keyword evidence="4" id="KW-1133">Transmembrane helix</keyword>
<feature type="transmembrane region" description="Helical" evidence="4">
    <location>
        <begin position="352"/>
        <end position="369"/>
    </location>
</feature>
<protein>
    <submittedName>
        <fullName evidence="6">Glycosyltransferase family 2</fullName>
    </submittedName>
</protein>
<dbReference type="Pfam" id="PF00535">
    <property type="entry name" value="Glycos_transf_2"/>
    <property type="match status" value="1"/>
</dbReference>
<evidence type="ECO:0000256" key="1">
    <source>
        <dbReference type="ARBA" id="ARBA00006739"/>
    </source>
</evidence>
<evidence type="ECO:0000256" key="3">
    <source>
        <dbReference type="ARBA" id="ARBA00022679"/>
    </source>
</evidence>
<keyword evidence="4" id="KW-0812">Transmembrane</keyword>
<dbReference type="EMBL" id="AVPF01000004">
    <property type="protein sequence ID" value="KGX90994.1"/>
    <property type="molecule type" value="Genomic_DNA"/>
</dbReference>
<dbReference type="GO" id="GO:0016757">
    <property type="term" value="F:glycosyltransferase activity"/>
    <property type="evidence" value="ECO:0007669"/>
    <property type="project" value="UniProtKB-KW"/>
</dbReference>
<dbReference type="InterPro" id="IPR001173">
    <property type="entry name" value="Glyco_trans_2-like"/>
</dbReference>
<name>A0A0A5GGA4_9BACI</name>
<dbReference type="STRING" id="1385511.GCA_000425225_00280"/>
<dbReference type="Proteomes" id="UP000030403">
    <property type="component" value="Unassembled WGS sequence"/>
</dbReference>
<reference evidence="6 7" key="1">
    <citation type="submission" date="2013-08" db="EMBL/GenBank/DDBJ databases">
        <authorList>
            <person name="Huang J."/>
            <person name="Wang G."/>
        </authorList>
    </citation>
    <scope>NUCLEOTIDE SEQUENCE [LARGE SCALE GENOMIC DNA]</scope>
    <source>
        <strain evidence="6 7">BH030004</strain>
    </source>
</reference>
<dbReference type="OrthoDB" id="9766299at2"/>
<keyword evidence="3 6" id="KW-0808">Transferase</keyword>
<evidence type="ECO:0000256" key="2">
    <source>
        <dbReference type="ARBA" id="ARBA00022676"/>
    </source>
</evidence>